<organism evidence="1 2">
    <name type="scientific">Eubacterium ramulus</name>
    <dbReference type="NCBI Taxonomy" id="39490"/>
    <lineage>
        <taxon>Bacteria</taxon>
        <taxon>Bacillati</taxon>
        <taxon>Bacillota</taxon>
        <taxon>Clostridia</taxon>
        <taxon>Eubacteriales</taxon>
        <taxon>Eubacteriaceae</taxon>
        <taxon>Eubacterium</taxon>
    </lineage>
</organism>
<name>A0A2V1JV63_EUBRA</name>
<comment type="caution">
    <text evidence="1">The sequence shown here is derived from an EMBL/GenBank/DDBJ whole genome shotgun (WGS) entry which is preliminary data.</text>
</comment>
<accession>A0A2V1JV63</accession>
<dbReference type="AlphaFoldDB" id="A0A2V1JV63"/>
<dbReference type="EMBL" id="JRFU01000061">
    <property type="protein sequence ID" value="PWE87131.1"/>
    <property type="molecule type" value="Genomic_DNA"/>
</dbReference>
<evidence type="ECO:0000313" key="1">
    <source>
        <dbReference type="EMBL" id="PWE87131.1"/>
    </source>
</evidence>
<dbReference type="RefSeq" id="WP_109215283.1">
    <property type="nucleotide sequence ID" value="NZ_JRFU01000061.1"/>
</dbReference>
<evidence type="ECO:0000313" key="2">
    <source>
        <dbReference type="Proteomes" id="UP000245288"/>
    </source>
</evidence>
<proteinExistence type="predicted"/>
<protein>
    <recommendedName>
        <fullName evidence="3">Histidine kinase</fullName>
    </recommendedName>
</protein>
<evidence type="ECO:0008006" key="3">
    <source>
        <dbReference type="Google" id="ProtNLM"/>
    </source>
</evidence>
<dbReference type="Proteomes" id="UP000245288">
    <property type="component" value="Unassembled WGS sequence"/>
</dbReference>
<sequence>MDKIERMLYMLQMSLSTSKKRHITGGVFLSLSLFFGGLAITAITLKPDDKEDDVTTLYKEYEEDEYM</sequence>
<keyword evidence="2" id="KW-1185">Reference proteome</keyword>
<reference evidence="1 2" key="1">
    <citation type="submission" date="2014-09" db="EMBL/GenBank/DDBJ databases">
        <title>Butyrate-producing bacteria isolated from human gut.</title>
        <authorList>
            <person name="Zhang Q."/>
            <person name="Zhao L."/>
        </authorList>
    </citation>
    <scope>NUCLEOTIDE SEQUENCE [LARGE SCALE GENOMIC DNA]</scope>
    <source>
        <strain evidence="1 2">21</strain>
    </source>
</reference>
<gene>
    <name evidence="1" type="ORF">LG34_06295</name>
</gene>